<feature type="domain" description="CobQ/CobB/MinD/ParA nucleotide binding" evidence="1">
    <location>
        <begin position="3"/>
        <end position="173"/>
    </location>
</feature>
<name>A0A0H5QQB5_9ZZZZ</name>
<evidence type="ECO:0000313" key="2">
    <source>
        <dbReference type="EMBL" id="CRY97872.1"/>
    </source>
</evidence>
<reference evidence="2" key="1">
    <citation type="submission" date="2015-06" db="EMBL/GenBank/DDBJ databases">
        <authorList>
            <person name="Joergensen T."/>
        </authorList>
    </citation>
    <scope>NUCLEOTIDE SEQUENCE</scope>
    <source>
        <plasmid evidence="2">pRGRH1784</plasmid>
    </source>
</reference>
<proteinExistence type="predicted"/>
<dbReference type="InterPro" id="IPR050678">
    <property type="entry name" value="DNA_Partitioning_ATPase"/>
</dbReference>
<organism evidence="2">
    <name type="scientific">uncultured prokaryote</name>
    <dbReference type="NCBI Taxonomy" id="198431"/>
    <lineage>
        <taxon>unclassified sequences</taxon>
        <taxon>environmental samples</taxon>
    </lineage>
</organism>
<dbReference type="InterPro" id="IPR027417">
    <property type="entry name" value="P-loop_NTPase"/>
</dbReference>
<reference evidence="2" key="2">
    <citation type="submission" date="2015-07" db="EMBL/GenBank/DDBJ databases">
        <title>Plasmids, circular viruses and viroids from rat gut.</title>
        <authorList>
            <person name="Jorgensen T.J."/>
            <person name="Hansen M.A."/>
            <person name="Xu Z."/>
            <person name="Tabak M.A."/>
            <person name="Sorensen S.J."/>
            <person name="Hansen L.H."/>
        </authorList>
    </citation>
    <scope>NUCLEOTIDE SEQUENCE</scope>
    <source>
        <plasmid evidence="2">pRGRH1784</plasmid>
    </source>
</reference>
<dbReference type="Gene3D" id="3.40.50.300">
    <property type="entry name" value="P-loop containing nucleotide triphosphate hydrolases"/>
    <property type="match status" value="1"/>
</dbReference>
<dbReference type="EMBL" id="LN854284">
    <property type="protein sequence ID" value="CRY97872.1"/>
    <property type="molecule type" value="Genomic_DNA"/>
</dbReference>
<dbReference type="PANTHER" id="PTHR13696:SF96">
    <property type="entry name" value="COBQ_COBB_MIND_PARA NUCLEOTIDE BINDING DOMAIN-CONTAINING PROTEIN"/>
    <property type="match status" value="1"/>
</dbReference>
<protein>
    <recommendedName>
        <fullName evidence="1">CobQ/CobB/MinD/ParA nucleotide binding domain-containing protein</fullName>
    </recommendedName>
</protein>
<keyword evidence="2" id="KW-0614">Plasmid</keyword>
<sequence>MIIGVTNIKGGVGKTTSSLAIATAAQRSGLSVTVVDTDPQGSATLWAQAAEDADDPLPFPVVSKNQAEIRRMRERRPDRDGELIVIDTPPNGAVVDEAIKTADFVVIPTLSSPIDLQQTMLTAAQCQDAGKDYAVLIVMARKGTNALRAFRTAVEEYGAGIFDTEIPLREDFKADFGHTFRSNLNGYEDVWNELRGELR</sequence>
<dbReference type="AlphaFoldDB" id="A0A0H5QQB5"/>
<dbReference type="InterPro" id="IPR002586">
    <property type="entry name" value="CobQ/CobB/MinD/ParA_Nub-bd_dom"/>
</dbReference>
<dbReference type="PIRSF" id="PIRSF009320">
    <property type="entry name" value="Nuc_binding_HP_1000"/>
    <property type="match status" value="1"/>
</dbReference>
<dbReference type="CDD" id="cd02042">
    <property type="entry name" value="ParAB_family"/>
    <property type="match status" value="1"/>
</dbReference>
<dbReference type="SUPFAM" id="SSF52540">
    <property type="entry name" value="P-loop containing nucleoside triphosphate hydrolases"/>
    <property type="match status" value="1"/>
</dbReference>
<evidence type="ECO:0000259" key="1">
    <source>
        <dbReference type="Pfam" id="PF01656"/>
    </source>
</evidence>
<geneLocation type="plasmid" evidence="2">
    <name>pRGRH1784</name>
</geneLocation>
<dbReference type="PANTHER" id="PTHR13696">
    <property type="entry name" value="P-LOOP CONTAINING NUCLEOSIDE TRIPHOSPHATE HYDROLASE"/>
    <property type="match status" value="1"/>
</dbReference>
<accession>A0A0H5QQB5</accession>
<dbReference type="Pfam" id="PF01656">
    <property type="entry name" value="CbiA"/>
    <property type="match status" value="1"/>
</dbReference>